<dbReference type="PaxDb" id="35128-Thaps31635"/>
<dbReference type="GO" id="GO:0005794">
    <property type="term" value="C:Golgi apparatus"/>
    <property type="evidence" value="ECO:0000318"/>
    <property type="project" value="GO_Central"/>
</dbReference>
<evidence type="ECO:0000256" key="4">
    <source>
        <dbReference type="ARBA" id="ARBA00023136"/>
    </source>
</evidence>
<evidence type="ECO:0000256" key="1">
    <source>
        <dbReference type="ARBA" id="ARBA00004141"/>
    </source>
</evidence>
<dbReference type="EMBL" id="CM000638">
    <property type="protein sequence ID" value="EED96690.1"/>
    <property type="molecule type" value="Genomic_DNA"/>
</dbReference>
<evidence type="ECO:0000313" key="7">
    <source>
        <dbReference type="EMBL" id="EED96690.1"/>
    </source>
</evidence>
<dbReference type="GO" id="GO:0055085">
    <property type="term" value="P:transmembrane transport"/>
    <property type="evidence" value="ECO:0000318"/>
    <property type="project" value="GO_Central"/>
</dbReference>
<dbReference type="OMA" id="MTVSTMQ"/>
<feature type="transmembrane region" description="Helical" evidence="5">
    <location>
        <begin position="213"/>
        <end position="233"/>
    </location>
</feature>
<dbReference type="KEGG" id="tps:THAPSDRAFT_270201"/>
<dbReference type="Proteomes" id="UP000001449">
    <property type="component" value="Chromosome 1"/>
</dbReference>
<evidence type="ECO:0000313" key="8">
    <source>
        <dbReference type="Proteomes" id="UP000001449"/>
    </source>
</evidence>
<dbReference type="InterPro" id="IPR037185">
    <property type="entry name" value="EmrE-like"/>
</dbReference>
<organism evidence="7 8">
    <name type="scientific">Thalassiosira pseudonana</name>
    <name type="common">Marine diatom</name>
    <name type="synonym">Cyclotella nana</name>
    <dbReference type="NCBI Taxonomy" id="35128"/>
    <lineage>
        <taxon>Eukaryota</taxon>
        <taxon>Sar</taxon>
        <taxon>Stramenopiles</taxon>
        <taxon>Ochrophyta</taxon>
        <taxon>Bacillariophyta</taxon>
        <taxon>Coscinodiscophyceae</taxon>
        <taxon>Thalassiosirophycidae</taxon>
        <taxon>Thalassiosirales</taxon>
        <taxon>Thalassiosiraceae</taxon>
        <taxon>Thalassiosira</taxon>
    </lineage>
</organism>
<gene>
    <name evidence="7" type="primary">Tpt3</name>
    <name evidence="7" type="ORF">THAPSDRAFT_270201</name>
</gene>
<dbReference type="AlphaFoldDB" id="B8BSB3"/>
<keyword evidence="2 5" id="KW-0812">Transmembrane</keyword>
<dbReference type="InterPro" id="IPR004853">
    <property type="entry name" value="Sugar_P_trans_dom"/>
</dbReference>
<dbReference type="GO" id="GO:0016020">
    <property type="term" value="C:membrane"/>
    <property type="evidence" value="ECO:0007669"/>
    <property type="project" value="UniProtKB-SubCell"/>
</dbReference>
<protein>
    <recommendedName>
        <fullName evidence="6">Sugar phosphate transporter domain-containing protein</fullName>
    </recommendedName>
</protein>
<dbReference type="GO" id="GO:0015297">
    <property type="term" value="F:antiporter activity"/>
    <property type="evidence" value="ECO:0000318"/>
    <property type="project" value="GO_Central"/>
</dbReference>
<evidence type="ECO:0000256" key="3">
    <source>
        <dbReference type="ARBA" id="ARBA00022989"/>
    </source>
</evidence>
<dbReference type="HOGENOM" id="CLU_019048_0_3_1"/>
<reference evidence="7 8" key="1">
    <citation type="journal article" date="2004" name="Science">
        <title>The genome of the diatom Thalassiosira pseudonana: ecology, evolution, and metabolism.</title>
        <authorList>
            <person name="Armbrust E.V."/>
            <person name="Berges J.A."/>
            <person name="Bowler C."/>
            <person name="Green B.R."/>
            <person name="Martinez D."/>
            <person name="Putnam N.H."/>
            <person name="Zhou S."/>
            <person name="Allen A.E."/>
            <person name="Apt K.E."/>
            <person name="Bechner M."/>
            <person name="Brzezinski M.A."/>
            <person name="Chaal B.K."/>
            <person name="Chiovitti A."/>
            <person name="Davis A.K."/>
            <person name="Demarest M.S."/>
            <person name="Detter J.C."/>
            <person name="Glavina T."/>
            <person name="Goodstein D."/>
            <person name="Hadi M.Z."/>
            <person name="Hellsten U."/>
            <person name="Hildebrand M."/>
            <person name="Jenkins B.D."/>
            <person name="Jurka J."/>
            <person name="Kapitonov V.V."/>
            <person name="Kroger N."/>
            <person name="Lau W.W."/>
            <person name="Lane T.W."/>
            <person name="Larimer F.W."/>
            <person name="Lippmeier J.C."/>
            <person name="Lucas S."/>
            <person name="Medina M."/>
            <person name="Montsant A."/>
            <person name="Obornik M."/>
            <person name="Parker M.S."/>
            <person name="Palenik B."/>
            <person name="Pazour G.J."/>
            <person name="Richardson P.M."/>
            <person name="Rynearson T.A."/>
            <person name="Saito M.A."/>
            <person name="Schwartz D.C."/>
            <person name="Thamatrakoln K."/>
            <person name="Valentin K."/>
            <person name="Vardi A."/>
            <person name="Wilkerson F.P."/>
            <person name="Rokhsar D.S."/>
        </authorList>
    </citation>
    <scope>NUCLEOTIDE SEQUENCE [LARGE SCALE GENOMIC DNA]</scope>
    <source>
        <strain evidence="7 8">CCMP1335</strain>
    </source>
</reference>
<sequence>MAFKGAPDSVALALFFVFWYAGNMKYNEYNTAALNAVGGKTSGLTMTVATMQLGVCALYALIVWTIKLNPAKLFGLQMPEKQDVPKVTQADLIKSLALGFCSAGAHAATVFALGGDPLFGQIVKSAEPVLAALIGTVFYNKAPTFNKVMCLPVIVGGVAFASLKKGGDGSYSLKFDTTALVFGMLANSFAAFKGGENSKLMSDKGVAERYGGVGNQFAVTQILGFFILLPIMFYTEGDKFPDFVNMLKTDSNLQFNLIMSGLCFYIYNELATYTLKVTGAVTASVANTAKRVIVMVYMAAVTGKALTDEQKMGSAVAISGVLLYSLIDDLLKPKAKKGKTA</sequence>
<dbReference type="STRING" id="35128.B8BSB3"/>
<dbReference type="InParanoid" id="B8BSB3"/>
<evidence type="ECO:0000256" key="5">
    <source>
        <dbReference type="SAM" id="Phobius"/>
    </source>
</evidence>
<dbReference type="GeneID" id="7445311"/>
<keyword evidence="4 5" id="KW-0472">Membrane</keyword>
<feature type="transmembrane region" description="Helical" evidence="5">
    <location>
        <begin position="42"/>
        <end position="64"/>
    </location>
</feature>
<dbReference type="eggNOG" id="KOG1441">
    <property type="taxonomic scope" value="Eukaryota"/>
</dbReference>
<feature type="domain" description="Sugar phosphate transporter" evidence="6">
    <location>
        <begin position="11"/>
        <end position="325"/>
    </location>
</feature>
<dbReference type="InterPro" id="IPR050186">
    <property type="entry name" value="TPT_transporter"/>
</dbReference>
<keyword evidence="8" id="KW-1185">Reference proteome</keyword>
<name>B8BSB3_THAPS</name>
<evidence type="ECO:0000256" key="2">
    <source>
        <dbReference type="ARBA" id="ARBA00022692"/>
    </source>
</evidence>
<proteinExistence type="predicted"/>
<dbReference type="RefSeq" id="XP_002287049.1">
    <property type="nucleotide sequence ID" value="XM_002287013.1"/>
</dbReference>
<dbReference type="PANTHER" id="PTHR11132">
    <property type="entry name" value="SOLUTE CARRIER FAMILY 35"/>
    <property type="match status" value="1"/>
</dbReference>
<dbReference type="Pfam" id="PF03151">
    <property type="entry name" value="TPT"/>
    <property type="match status" value="1"/>
</dbReference>
<feature type="transmembrane region" description="Helical" evidence="5">
    <location>
        <begin position="5"/>
        <end position="22"/>
    </location>
</feature>
<comment type="subcellular location">
    <subcellularLocation>
        <location evidence="1">Membrane</location>
        <topology evidence="1">Multi-pass membrane protein</topology>
    </subcellularLocation>
</comment>
<keyword evidence="3 5" id="KW-1133">Transmembrane helix</keyword>
<dbReference type="SUPFAM" id="SSF103481">
    <property type="entry name" value="Multidrug resistance efflux transporter EmrE"/>
    <property type="match status" value="2"/>
</dbReference>
<reference evidence="7 8" key="2">
    <citation type="journal article" date="2008" name="Nature">
        <title>The Phaeodactylum genome reveals the evolutionary history of diatom genomes.</title>
        <authorList>
            <person name="Bowler C."/>
            <person name="Allen A.E."/>
            <person name="Badger J.H."/>
            <person name="Grimwood J."/>
            <person name="Jabbari K."/>
            <person name="Kuo A."/>
            <person name="Maheswari U."/>
            <person name="Martens C."/>
            <person name="Maumus F."/>
            <person name="Otillar R.P."/>
            <person name="Rayko E."/>
            <person name="Salamov A."/>
            <person name="Vandepoele K."/>
            <person name="Beszteri B."/>
            <person name="Gruber A."/>
            <person name="Heijde M."/>
            <person name="Katinka M."/>
            <person name="Mock T."/>
            <person name="Valentin K."/>
            <person name="Verret F."/>
            <person name="Berges J.A."/>
            <person name="Brownlee C."/>
            <person name="Cadoret J.P."/>
            <person name="Chiovitti A."/>
            <person name="Choi C.J."/>
            <person name="Coesel S."/>
            <person name="De Martino A."/>
            <person name="Detter J.C."/>
            <person name="Durkin C."/>
            <person name="Falciatore A."/>
            <person name="Fournet J."/>
            <person name="Haruta M."/>
            <person name="Huysman M.J."/>
            <person name="Jenkins B.D."/>
            <person name="Jiroutova K."/>
            <person name="Jorgensen R.E."/>
            <person name="Joubert Y."/>
            <person name="Kaplan A."/>
            <person name="Kroger N."/>
            <person name="Kroth P.G."/>
            <person name="La Roche J."/>
            <person name="Lindquist E."/>
            <person name="Lommer M."/>
            <person name="Martin-Jezequel V."/>
            <person name="Lopez P.J."/>
            <person name="Lucas S."/>
            <person name="Mangogna M."/>
            <person name="McGinnis K."/>
            <person name="Medlin L.K."/>
            <person name="Montsant A."/>
            <person name="Oudot-Le Secq M.P."/>
            <person name="Napoli C."/>
            <person name="Obornik M."/>
            <person name="Parker M.S."/>
            <person name="Petit J.L."/>
            <person name="Porcel B.M."/>
            <person name="Poulsen N."/>
            <person name="Robison M."/>
            <person name="Rychlewski L."/>
            <person name="Rynearson T.A."/>
            <person name="Schmutz J."/>
            <person name="Shapiro H."/>
            <person name="Siaut M."/>
            <person name="Stanley M."/>
            <person name="Sussman M.R."/>
            <person name="Taylor A.R."/>
            <person name="Vardi A."/>
            <person name="von Dassow P."/>
            <person name="Vyverman W."/>
            <person name="Willis A."/>
            <person name="Wyrwicz L.S."/>
            <person name="Rokhsar D.S."/>
            <person name="Weissenbach J."/>
            <person name="Armbrust E.V."/>
            <person name="Green B.R."/>
            <person name="Van de Peer Y."/>
            <person name="Grigoriev I.V."/>
        </authorList>
    </citation>
    <scope>NUCLEOTIDE SEQUENCE [LARGE SCALE GENOMIC DNA]</scope>
    <source>
        <strain evidence="7 8">CCMP1335</strain>
    </source>
</reference>
<evidence type="ECO:0000259" key="6">
    <source>
        <dbReference type="Pfam" id="PF03151"/>
    </source>
</evidence>
<accession>B8BSB3</accession>
<feature type="transmembrane region" description="Helical" evidence="5">
    <location>
        <begin position="253"/>
        <end position="270"/>
    </location>
</feature>